<protein>
    <recommendedName>
        <fullName evidence="3">YokE-like PH domain-containing protein</fullName>
    </recommendedName>
</protein>
<keyword evidence="2" id="KW-1185">Reference proteome</keyword>
<dbReference type="HOGENOM" id="CLU_1841294_0_0_11"/>
<dbReference type="EMBL" id="AORC01000010">
    <property type="protein sequence ID" value="EYT49203.1"/>
    <property type="molecule type" value="Genomic_DNA"/>
</dbReference>
<sequence>MAWTRALQTFLAADMRNPQRGGGLTITLPEQVLEPDETVYEILVCRNVGDSWPFLVITDRRVVHAWYGMFRGWRVRDQVVAAEVAGASFEKKWITGRVHVHRRNGKPMTVKVGLGNSDWCGHIVDLLDHLAAGGAPPRT</sequence>
<evidence type="ECO:0000313" key="2">
    <source>
        <dbReference type="Proteomes" id="UP000019754"/>
    </source>
</evidence>
<dbReference type="Proteomes" id="UP000019754">
    <property type="component" value="Unassembled WGS sequence"/>
</dbReference>
<dbReference type="RefSeq" id="WP_017823411.1">
    <property type="nucleotide sequence ID" value="NZ_AORC01000010.1"/>
</dbReference>
<accession>A0A022L092</accession>
<evidence type="ECO:0000313" key="1">
    <source>
        <dbReference type="EMBL" id="EYT49203.1"/>
    </source>
</evidence>
<evidence type="ECO:0008006" key="3">
    <source>
        <dbReference type="Google" id="ProtNLM"/>
    </source>
</evidence>
<reference evidence="1 2" key="1">
    <citation type="journal article" date="2013" name="Genome Announc.">
        <title>Draft genome sequence of an Actinobacterium, Brachybacterium muris strain UCD-AY4.</title>
        <authorList>
            <person name="Lo J.R."/>
            <person name="Lang J.M."/>
            <person name="Darling A.E."/>
            <person name="Eisen J.A."/>
            <person name="Coil D.A."/>
        </authorList>
    </citation>
    <scope>NUCLEOTIDE SEQUENCE [LARGE SCALE GENOMIC DNA]</scope>
    <source>
        <strain evidence="1 2">UCD-AY4</strain>
    </source>
</reference>
<dbReference type="AlphaFoldDB" id="A0A022L092"/>
<proteinExistence type="predicted"/>
<dbReference type="OrthoDB" id="4793774at2"/>
<gene>
    <name evidence="1" type="ORF">D641_0109420</name>
</gene>
<comment type="caution">
    <text evidence="1">The sequence shown here is derived from an EMBL/GenBank/DDBJ whole genome shotgun (WGS) entry which is preliminary data.</text>
</comment>
<organism evidence="1 2">
    <name type="scientific">Brachybacterium muris UCD-AY4</name>
    <dbReference type="NCBI Taxonomy" id="1249481"/>
    <lineage>
        <taxon>Bacteria</taxon>
        <taxon>Bacillati</taxon>
        <taxon>Actinomycetota</taxon>
        <taxon>Actinomycetes</taxon>
        <taxon>Micrococcales</taxon>
        <taxon>Dermabacteraceae</taxon>
        <taxon>Brachybacterium</taxon>
    </lineage>
</organism>
<name>A0A022L092_9MICO</name>